<evidence type="ECO:0000256" key="1">
    <source>
        <dbReference type="ARBA" id="ARBA00005336"/>
    </source>
</evidence>
<dbReference type="Gene3D" id="3.20.20.300">
    <property type="entry name" value="Glycoside hydrolase, family 3, N-terminal domain"/>
    <property type="match status" value="1"/>
</dbReference>
<proteinExistence type="inferred from homology"/>
<dbReference type="InterPro" id="IPR036962">
    <property type="entry name" value="Glyco_hydro_3_N_sf"/>
</dbReference>
<evidence type="ECO:0000256" key="2">
    <source>
        <dbReference type="ARBA" id="ARBA00022801"/>
    </source>
</evidence>
<dbReference type="Pfam" id="PF14310">
    <property type="entry name" value="Fn3-like"/>
    <property type="match status" value="1"/>
</dbReference>
<protein>
    <submittedName>
        <fullName evidence="4">Beta-glucosidase</fullName>
    </submittedName>
</protein>
<comment type="similarity">
    <text evidence="1">Belongs to the glycosyl hydrolase 3 family.</text>
</comment>
<dbReference type="Proteomes" id="UP000550260">
    <property type="component" value="Unassembled WGS sequence"/>
</dbReference>
<dbReference type="InterPro" id="IPR050288">
    <property type="entry name" value="Cellulose_deg_GH3"/>
</dbReference>
<evidence type="ECO:0000313" key="5">
    <source>
        <dbReference type="Proteomes" id="UP000550260"/>
    </source>
</evidence>
<dbReference type="PANTHER" id="PTHR42715">
    <property type="entry name" value="BETA-GLUCOSIDASE"/>
    <property type="match status" value="1"/>
</dbReference>
<dbReference type="SUPFAM" id="SSF51445">
    <property type="entry name" value="(Trans)glycosidases"/>
    <property type="match status" value="1"/>
</dbReference>
<evidence type="ECO:0000313" key="4">
    <source>
        <dbReference type="EMBL" id="MBB2500558.1"/>
    </source>
</evidence>
<dbReference type="InterPro" id="IPR017853">
    <property type="entry name" value="GH"/>
</dbReference>
<name>A0A8E1VY51_9PSEU</name>
<organism evidence="4 5">
    <name type="scientific">Amycolatopsis echigonensis</name>
    <dbReference type="NCBI Taxonomy" id="2576905"/>
    <lineage>
        <taxon>Bacteria</taxon>
        <taxon>Bacillati</taxon>
        <taxon>Actinomycetota</taxon>
        <taxon>Actinomycetes</taxon>
        <taxon>Pseudonocardiales</taxon>
        <taxon>Pseudonocardiaceae</taxon>
        <taxon>Amycolatopsis</taxon>
    </lineage>
</organism>
<dbReference type="Gene3D" id="2.60.40.10">
    <property type="entry name" value="Immunoglobulins"/>
    <property type="match status" value="1"/>
</dbReference>
<dbReference type="Gene3D" id="2.60.120.260">
    <property type="entry name" value="Galactose-binding domain-like"/>
    <property type="match status" value="1"/>
</dbReference>
<dbReference type="Pfam" id="PF00933">
    <property type="entry name" value="Glyco_hydro_3"/>
    <property type="match status" value="1"/>
</dbReference>
<dbReference type="InterPro" id="IPR026891">
    <property type="entry name" value="Fn3-like"/>
</dbReference>
<keyword evidence="2" id="KW-0378">Hydrolase</keyword>
<dbReference type="AlphaFoldDB" id="A0A8E1VY51"/>
<dbReference type="InterPro" id="IPR036881">
    <property type="entry name" value="Glyco_hydro_3_C_sf"/>
</dbReference>
<dbReference type="SMART" id="SM01217">
    <property type="entry name" value="Fn3_like"/>
    <property type="match status" value="1"/>
</dbReference>
<dbReference type="Pfam" id="PF01915">
    <property type="entry name" value="Glyco_hydro_3_C"/>
    <property type="match status" value="1"/>
</dbReference>
<gene>
    <name evidence="4" type="ORF">H5411_15665</name>
</gene>
<dbReference type="PRINTS" id="PR00133">
    <property type="entry name" value="GLHYDRLASE3"/>
</dbReference>
<evidence type="ECO:0000259" key="3">
    <source>
        <dbReference type="SMART" id="SM01217"/>
    </source>
</evidence>
<dbReference type="InterPro" id="IPR001764">
    <property type="entry name" value="Glyco_hydro_3_N"/>
</dbReference>
<reference evidence="4 5" key="1">
    <citation type="submission" date="2020-08" db="EMBL/GenBank/DDBJ databases">
        <title>Amycolatopsis echigonensis JCM 21831.</title>
        <authorList>
            <person name="Tedsree N."/>
            <person name="Kuncharoen N."/>
            <person name="Likhitwitayawuid K."/>
            <person name="Tanasupawat S."/>
        </authorList>
    </citation>
    <scope>NUCLEOTIDE SEQUENCE [LARGE SCALE GENOMIC DNA]</scope>
    <source>
        <strain evidence="4 5">JCM 21831</strain>
    </source>
</reference>
<dbReference type="EMBL" id="JACJHR010000019">
    <property type="protein sequence ID" value="MBB2500558.1"/>
    <property type="molecule type" value="Genomic_DNA"/>
</dbReference>
<dbReference type="InterPro" id="IPR002772">
    <property type="entry name" value="Glyco_hydro_3_C"/>
</dbReference>
<dbReference type="PANTHER" id="PTHR42715:SF10">
    <property type="entry name" value="BETA-GLUCOSIDASE"/>
    <property type="match status" value="1"/>
</dbReference>
<accession>A0A8E1VY51</accession>
<feature type="domain" description="Fibronectin type III-like" evidence="3">
    <location>
        <begin position="754"/>
        <end position="820"/>
    </location>
</feature>
<comment type="caution">
    <text evidence="4">The sequence shown here is derived from an EMBL/GenBank/DDBJ whole genome shotgun (WGS) entry which is preliminary data.</text>
</comment>
<dbReference type="GO" id="GO:0005975">
    <property type="term" value="P:carbohydrate metabolic process"/>
    <property type="evidence" value="ECO:0007669"/>
    <property type="project" value="InterPro"/>
</dbReference>
<sequence length="832" mass="87674">MGRPYSTAKTERHSILRYGGPTFYTSGDAVERDIQALLGKLDLNQKARLLTGADFWRTRAEPAIGLRAMVLSDGPAGVRGRSFDERDPSLSLPSGTALGATWDPGLARRYGAALGAEARRQGVDVVLGPTINLQRTPLGGRHFEAFAEDPLLTAELAAAYVEGVQAAGVAATPKHFVANDAETDRFTVDNRIDERTLREVHLAAFEAAVVRARAWLVMSAYNSVNGTTMTEHALLREPLSREWGFDGVVVSDWTAVRSTAAAANAAQDLVMPGPEGPWGQRLVDAVRAGDVPEEAVDEKVRRLLRLAARVGALDTLPPAVPEPPPAEDGVALAREVAAAGMVLVRNENALPWDPAGLGSVAVLGQNAQRARIQGGGSATVRPREVVSPLAALRSALGAEVVRHRVGATVTDGVLVFDPAELTNPVTGERGVRVRFLAADGTEVAVQDRLAATLVWLDDLPDGTATIELLTSWNAPAGTHHVGAAALGRVVLTVDGTEVLDTVTEAEGGLLGGAFLDPPAVTAAVEFGGGASEIVLRYTSDVDLPLRAVTLGVATVLADPDAEIAAAAALAAESDVALVVVGTGETIESEGFDRASLALPGRQDDLVRAVAAANPRTVVLVNSGAPVLLPWRDEVAAVLLGWFGGERFGEAVADVLLGVREPGGRLPAGWPATGGEKSVLSGVPSDGVLSYTEGVHIGHRGWLRNRERPAYPFGHGLGYTDWELREARMPAEVPANEPVPVEVRLANTGARAGRQVVQVYLSRPDSAVERPVRWLAGWALVDAPPGPADAIVSLPPRAFQHWDGGWRTEPGTFTVHIGTSVDDTPLSQRVTLR</sequence>
<dbReference type="SUPFAM" id="SSF52279">
    <property type="entry name" value="Beta-D-glucan exohydrolase, C-terminal domain"/>
    <property type="match status" value="1"/>
</dbReference>
<dbReference type="InterPro" id="IPR013783">
    <property type="entry name" value="Ig-like_fold"/>
</dbReference>
<dbReference type="GO" id="GO:0004553">
    <property type="term" value="F:hydrolase activity, hydrolyzing O-glycosyl compounds"/>
    <property type="evidence" value="ECO:0007669"/>
    <property type="project" value="InterPro"/>
</dbReference>
<dbReference type="Gene3D" id="3.40.50.1700">
    <property type="entry name" value="Glycoside hydrolase family 3 C-terminal domain"/>
    <property type="match status" value="1"/>
</dbReference>